<dbReference type="AlphaFoldDB" id="A0A1H6UER1"/>
<dbReference type="EMBL" id="FNYR01000001">
    <property type="protein sequence ID" value="SEI46613.1"/>
    <property type="molecule type" value="Genomic_DNA"/>
</dbReference>
<gene>
    <name evidence="1" type="ORF">SAMN05444271_1011</name>
    <name evidence="2" type="ORF">SAMN05444271_1101</name>
    <name evidence="3" type="ORF">SAMN05444271_1171</name>
</gene>
<organism evidence="2 4">
    <name type="scientific">Halohasta litchfieldiae</name>
    <dbReference type="NCBI Taxonomy" id="1073996"/>
    <lineage>
        <taxon>Archaea</taxon>
        <taxon>Methanobacteriati</taxon>
        <taxon>Methanobacteriota</taxon>
        <taxon>Stenosarchaea group</taxon>
        <taxon>Halobacteria</taxon>
        <taxon>Halobacteriales</taxon>
        <taxon>Haloferacaceae</taxon>
        <taxon>Halohasta</taxon>
    </lineage>
</organism>
<proteinExistence type="predicted"/>
<accession>A0A1H6UER1</accession>
<evidence type="ECO:0000313" key="4">
    <source>
        <dbReference type="Proteomes" id="UP000198888"/>
    </source>
</evidence>
<protein>
    <submittedName>
        <fullName evidence="2">Uncharacterized protein</fullName>
    </submittedName>
</protein>
<dbReference type="Proteomes" id="UP000198888">
    <property type="component" value="Unassembled WGS sequence"/>
</dbReference>
<name>A0A1H6UER1_9EURY</name>
<dbReference type="EMBL" id="FNYR01000010">
    <property type="protein sequence ID" value="SEI86660.1"/>
    <property type="molecule type" value="Genomic_DNA"/>
</dbReference>
<sequence length="46" mass="5235">EAILQLRLVKYADPEYYQAFLDELLQRSTKTAINCDLSIESTSGKV</sequence>
<evidence type="ECO:0000313" key="1">
    <source>
        <dbReference type="EMBL" id="SEI46613.1"/>
    </source>
</evidence>
<reference evidence="2 4" key="1">
    <citation type="submission" date="2016-10" db="EMBL/GenBank/DDBJ databases">
        <authorList>
            <person name="de Groot N.N."/>
        </authorList>
    </citation>
    <scope>NUCLEOTIDE SEQUENCE [LARGE SCALE GENOMIC DNA]</scope>
    <source>
        <strain evidence="2 4">DSM 22187</strain>
    </source>
</reference>
<evidence type="ECO:0000313" key="2">
    <source>
        <dbReference type="EMBL" id="SEI86660.1"/>
    </source>
</evidence>
<keyword evidence="4" id="KW-1185">Reference proteome</keyword>
<dbReference type="EMBL" id="FNYR01000017">
    <property type="protein sequence ID" value="SEJ02828.1"/>
    <property type="molecule type" value="Genomic_DNA"/>
</dbReference>
<dbReference type="STRING" id="1073996.SAMN05444271_1011"/>
<feature type="non-terminal residue" evidence="2">
    <location>
        <position position="1"/>
    </location>
</feature>
<evidence type="ECO:0000313" key="3">
    <source>
        <dbReference type="EMBL" id="SEJ02828.1"/>
    </source>
</evidence>